<dbReference type="AlphaFoldDB" id="M2PKE3"/>
<dbReference type="EMBL" id="KB445797">
    <property type="protein sequence ID" value="EMD36764.1"/>
    <property type="molecule type" value="Genomic_DNA"/>
</dbReference>
<dbReference type="Proteomes" id="UP000016930">
    <property type="component" value="Unassembled WGS sequence"/>
</dbReference>
<dbReference type="HOGENOM" id="CLU_2978928_0_0_1"/>
<keyword evidence="2" id="KW-1185">Reference proteome</keyword>
<evidence type="ECO:0000313" key="1">
    <source>
        <dbReference type="EMBL" id="EMD36764.1"/>
    </source>
</evidence>
<gene>
    <name evidence="1" type="ORF">CERSUDRAFT_83792</name>
</gene>
<organism evidence="1 2">
    <name type="scientific">Ceriporiopsis subvermispora (strain B)</name>
    <name type="common">White-rot fungus</name>
    <name type="synonym">Gelatoporia subvermispora</name>
    <dbReference type="NCBI Taxonomy" id="914234"/>
    <lineage>
        <taxon>Eukaryota</taxon>
        <taxon>Fungi</taxon>
        <taxon>Dikarya</taxon>
        <taxon>Basidiomycota</taxon>
        <taxon>Agaricomycotina</taxon>
        <taxon>Agaricomycetes</taxon>
        <taxon>Polyporales</taxon>
        <taxon>Gelatoporiaceae</taxon>
        <taxon>Gelatoporia</taxon>
    </lineage>
</organism>
<protein>
    <submittedName>
        <fullName evidence="1">Uncharacterized protein</fullName>
    </submittedName>
</protein>
<reference evidence="1 2" key="1">
    <citation type="journal article" date="2012" name="Proc. Natl. Acad. Sci. U.S.A.">
        <title>Comparative genomics of Ceriporiopsis subvermispora and Phanerochaete chrysosporium provide insight into selective ligninolysis.</title>
        <authorList>
            <person name="Fernandez-Fueyo E."/>
            <person name="Ruiz-Duenas F.J."/>
            <person name="Ferreira P."/>
            <person name="Floudas D."/>
            <person name="Hibbett D.S."/>
            <person name="Canessa P."/>
            <person name="Larrondo L.F."/>
            <person name="James T.Y."/>
            <person name="Seelenfreund D."/>
            <person name="Lobos S."/>
            <person name="Polanco R."/>
            <person name="Tello M."/>
            <person name="Honda Y."/>
            <person name="Watanabe T."/>
            <person name="Watanabe T."/>
            <person name="Ryu J.S."/>
            <person name="Kubicek C.P."/>
            <person name="Schmoll M."/>
            <person name="Gaskell J."/>
            <person name="Hammel K.E."/>
            <person name="St John F.J."/>
            <person name="Vanden Wymelenberg A."/>
            <person name="Sabat G."/>
            <person name="Splinter BonDurant S."/>
            <person name="Syed K."/>
            <person name="Yadav J.S."/>
            <person name="Doddapaneni H."/>
            <person name="Subramanian V."/>
            <person name="Lavin J.L."/>
            <person name="Oguiza J.A."/>
            <person name="Perez G."/>
            <person name="Pisabarro A.G."/>
            <person name="Ramirez L."/>
            <person name="Santoyo F."/>
            <person name="Master E."/>
            <person name="Coutinho P.M."/>
            <person name="Henrissat B."/>
            <person name="Lombard V."/>
            <person name="Magnuson J.K."/>
            <person name="Kuees U."/>
            <person name="Hori C."/>
            <person name="Igarashi K."/>
            <person name="Samejima M."/>
            <person name="Held B.W."/>
            <person name="Barry K.W."/>
            <person name="LaButti K.M."/>
            <person name="Lapidus A."/>
            <person name="Lindquist E.A."/>
            <person name="Lucas S.M."/>
            <person name="Riley R."/>
            <person name="Salamov A.A."/>
            <person name="Hoffmeister D."/>
            <person name="Schwenk D."/>
            <person name="Hadar Y."/>
            <person name="Yarden O."/>
            <person name="de Vries R.P."/>
            <person name="Wiebenga A."/>
            <person name="Stenlid J."/>
            <person name="Eastwood D."/>
            <person name="Grigoriev I.V."/>
            <person name="Berka R.M."/>
            <person name="Blanchette R.A."/>
            <person name="Kersten P."/>
            <person name="Martinez A.T."/>
            <person name="Vicuna R."/>
            <person name="Cullen D."/>
        </authorList>
    </citation>
    <scope>NUCLEOTIDE SEQUENCE [LARGE SCALE GENOMIC DNA]</scope>
    <source>
        <strain evidence="1 2">B</strain>
    </source>
</reference>
<accession>M2PKE3</accession>
<name>M2PKE3_CERS8</name>
<proteinExistence type="predicted"/>
<evidence type="ECO:0000313" key="2">
    <source>
        <dbReference type="Proteomes" id="UP000016930"/>
    </source>
</evidence>
<sequence length="58" mass="6358">MNCLQEAGAASGEREHVANKCSITFPYMVLQGHFVSDRLIFVVMCEFVMQGAGTTFGQ</sequence>